<accession>A0A0D2UEF1</accession>
<reference evidence="2" key="1">
    <citation type="submission" date="2011-02" db="EMBL/GenBank/DDBJ databases">
        <title>The Genome Sequence of Capsaspora owczarzaki ATCC 30864.</title>
        <authorList>
            <person name="Russ C."/>
            <person name="Cuomo C."/>
            <person name="Burger G."/>
            <person name="Gray M.W."/>
            <person name="Holland P.W.H."/>
            <person name="King N."/>
            <person name="Lang F.B.F."/>
            <person name="Roger A.J."/>
            <person name="Ruiz-Trillo I."/>
            <person name="Young S.K."/>
            <person name="Zeng Q."/>
            <person name="Gargeya S."/>
            <person name="Alvarado L."/>
            <person name="Berlin A."/>
            <person name="Chapman S.B."/>
            <person name="Chen Z."/>
            <person name="Freedman E."/>
            <person name="Gellesch M."/>
            <person name="Goldberg J."/>
            <person name="Griggs A."/>
            <person name="Gujja S."/>
            <person name="Heilman E."/>
            <person name="Heiman D."/>
            <person name="Howarth C."/>
            <person name="Mehta T."/>
            <person name="Neiman D."/>
            <person name="Pearson M."/>
            <person name="Roberts A."/>
            <person name="Saif S."/>
            <person name="Shea T."/>
            <person name="Shenoy N."/>
            <person name="Sisk P."/>
            <person name="Stolte C."/>
            <person name="Sykes S."/>
            <person name="White J."/>
            <person name="Yandava C."/>
            <person name="Haas B."/>
            <person name="Nusbaum C."/>
            <person name="Birren B."/>
        </authorList>
    </citation>
    <scope>NUCLEOTIDE SEQUENCE</scope>
    <source>
        <strain evidence="2">ATCC 30864</strain>
    </source>
</reference>
<dbReference type="OMA" id="LYIHSRT"/>
<evidence type="ECO:0000313" key="1">
    <source>
        <dbReference type="EMBL" id="KJE93501.1"/>
    </source>
</evidence>
<dbReference type="InParanoid" id="A0A0D2UEF1"/>
<proteinExistence type="predicted"/>
<dbReference type="OrthoDB" id="438224at2759"/>
<name>A0A0D2UEF1_CAPO3</name>
<keyword evidence="2" id="KW-1185">Reference proteome</keyword>
<dbReference type="STRING" id="595528.A0A0D2UEF1"/>
<dbReference type="SUPFAM" id="SSF51197">
    <property type="entry name" value="Clavaminate synthase-like"/>
    <property type="match status" value="1"/>
</dbReference>
<dbReference type="PANTHER" id="PTHR48420">
    <property type="entry name" value="NON-HAEM DIOXYGENASE N-TERMINAL DOMAIN-CONTAINING PROTEIN"/>
    <property type="match status" value="1"/>
</dbReference>
<protein>
    <recommendedName>
        <fullName evidence="3">Isopenicillin N synthase-like Fe(2+) 2OG dioxygenase domain-containing protein</fullName>
    </recommendedName>
</protein>
<dbReference type="EMBL" id="KE346365">
    <property type="protein sequence ID" value="KJE93501.1"/>
    <property type="molecule type" value="Genomic_DNA"/>
</dbReference>
<dbReference type="PhylomeDB" id="A0A0D2UEF1"/>
<dbReference type="AlphaFoldDB" id="A0A0D2UEF1"/>
<organism evidence="1 2">
    <name type="scientific">Capsaspora owczarzaki (strain ATCC 30864)</name>
    <dbReference type="NCBI Taxonomy" id="595528"/>
    <lineage>
        <taxon>Eukaryota</taxon>
        <taxon>Filasterea</taxon>
        <taxon>Capsaspora</taxon>
    </lineage>
</organism>
<dbReference type="InterPro" id="IPR027443">
    <property type="entry name" value="IPNS-like_sf"/>
</dbReference>
<dbReference type="Proteomes" id="UP000008743">
    <property type="component" value="Unassembled WGS sequence"/>
</dbReference>
<gene>
    <name evidence="1" type="ORF">CAOG_004283</name>
</gene>
<dbReference type="PANTHER" id="PTHR48420:SF1">
    <property type="entry name" value="NON-HAEM DIOXYGENASE N-TERMINAL DOMAIN-CONTAINING PROTEIN"/>
    <property type="match status" value="1"/>
</dbReference>
<dbReference type="Gene3D" id="2.60.120.330">
    <property type="entry name" value="B-lactam Antibiotic, Isopenicillin N Synthase, Chain"/>
    <property type="match status" value="1"/>
</dbReference>
<sequence length="380" mass="41357">MERTVDGVIVLDYADLLSGADLSAQIEAAFGDGPDALGALFVKNVPDYQSRRLQLLPFASKYAALPDTIKATRLSFVLTRACCLGPSFSLPDTQQAKTTHPESSFSFGWSHGKEKFDGKLDVAKGSYYANPQYDVPTTDPELIKSLPELCSNNIWPEEDCPGFGDAFKNLGRLIVSVGELLGKQCDSYAERHLPGHKAHIYESIARSRTCKGRVLHYFPQASAAIPAAAAGAGDDSQYASWCGWHLDNSALTGLTRAMYLDPQHNEVECPDPDAGLYIRSRSGKVVRVSIPADMLAFQMGESTQIRSGGKLRATPHCVRGAMGEKAVGISRNTFAVFMQPHWDETLDAPAGATVEDVAVPQWKAGMTFGEFLKSVFTYTY</sequence>
<evidence type="ECO:0008006" key="3">
    <source>
        <dbReference type="Google" id="ProtNLM"/>
    </source>
</evidence>
<dbReference type="eggNOG" id="ENOG502QRGK">
    <property type="taxonomic scope" value="Eukaryota"/>
</dbReference>
<evidence type="ECO:0000313" key="2">
    <source>
        <dbReference type="Proteomes" id="UP000008743"/>
    </source>
</evidence>